<dbReference type="EMBL" id="CABHML010000043">
    <property type="protein sequence ID" value="VUW83425.1"/>
    <property type="molecule type" value="Genomic_DNA"/>
</dbReference>
<dbReference type="Pfam" id="PF13289">
    <property type="entry name" value="SIR2_2"/>
    <property type="match status" value="1"/>
</dbReference>
<sequence>MAMSNKEIIKHLPDWIAEKKTSFFFGSGTSAPGMPLMNDYDPKDLLEEVVQRNKALIAHDPALFIEWVESKDSRWNSPLKKEYNHFCGQSSIQAVQDFVETKFHEIQSTANEYKCFMNSILSILNNVNSRELHKNINIFSTNYDLFVEEAIDEIYREGGSVPFVFNDGARGYFKRLLDSSNFDTMTAYRGRFDNYINELPAINLIKIHGSVNWNELSADAIQIQNNVVEDIDVSGKGMVAPNGQEPENTTLKKHYYEMLRYFEYEMSASWENGSILIVHGFSFGDGHIAKALKRALENRALMVVVVAYRDADVETIRKNLTNCGLRNNLYFLSPKDFIFSSEDFNRLNLSNLNKIITGELNCA</sequence>
<dbReference type="AlphaFoldDB" id="A0A564S0B4"/>
<dbReference type="RefSeq" id="WP_187324364.1">
    <property type="nucleotide sequence ID" value="NZ_CABHML010000043.1"/>
</dbReference>
<name>A0A564S0B4_BIFLI</name>
<reference evidence="1 2" key="1">
    <citation type="submission" date="2019-07" db="EMBL/GenBank/DDBJ databases">
        <authorList>
            <person name="Chang H.-W."/>
            <person name="Raman A."/>
            <person name="Venkatesh S."/>
            <person name="Gehrig J."/>
        </authorList>
    </citation>
    <scope>NUCLEOTIDE SEQUENCE [LARGE SCALE GENOMIC DNA]</scope>
    <source>
        <strain evidence="1">B.longum_ssp_infantis_4</strain>
    </source>
</reference>
<protein>
    <submittedName>
        <fullName evidence="1">Uncharacterized protein</fullName>
    </submittedName>
</protein>
<proteinExistence type="predicted"/>
<evidence type="ECO:0000313" key="1">
    <source>
        <dbReference type="EMBL" id="VUW83425.1"/>
    </source>
</evidence>
<accession>A0A564S0B4</accession>
<dbReference type="Proteomes" id="UP000319252">
    <property type="component" value="Unassembled WGS sequence"/>
</dbReference>
<organism evidence="1 2">
    <name type="scientific">Bifidobacterium longum subsp. infantis</name>
    <dbReference type="NCBI Taxonomy" id="1682"/>
    <lineage>
        <taxon>Bacteria</taxon>
        <taxon>Bacillati</taxon>
        <taxon>Actinomycetota</taxon>
        <taxon>Actinomycetes</taxon>
        <taxon>Bifidobacteriales</taxon>
        <taxon>Bifidobacteriaceae</taxon>
        <taxon>Bifidobacterium</taxon>
    </lineage>
</organism>
<gene>
    <name evidence="1" type="ORF">BLONGUMMC1_01149</name>
</gene>
<evidence type="ECO:0000313" key="2">
    <source>
        <dbReference type="Proteomes" id="UP000319252"/>
    </source>
</evidence>